<keyword evidence="9" id="KW-1185">Reference proteome</keyword>
<dbReference type="Gene3D" id="3.20.20.70">
    <property type="entry name" value="Aldolase class I"/>
    <property type="match status" value="1"/>
</dbReference>
<evidence type="ECO:0000256" key="5">
    <source>
        <dbReference type="ARBA" id="ARBA00023270"/>
    </source>
</evidence>
<comment type="similarity">
    <text evidence="2">Belongs to the DeoC/FbaB aldolase family. DeoC type 2 subfamily.</text>
</comment>
<protein>
    <recommendedName>
        <fullName evidence="3 7">Deoxyribose-phosphate aldolase</fullName>
        <ecNumber evidence="3 7">4.1.2.4</ecNumber>
    </recommendedName>
</protein>
<evidence type="ECO:0000256" key="4">
    <source>
        <dbReference type="ARBA" id="ARBA00023239"/>
    </source>
</evidence>
<dbReference type="Pfam" id="PF01791">
    <property type="entry name" value="DeoC"/>
    <property type="match status" value="1"/>
</dbReference>
<proteinExistence type="inferred from homology"/>
<evidence type="ECO:0000313" key="8">
    <source>
        <dbReference type="EMBL" id="MEM0516347.1"/>
    </source>
</evidence>
<organism evidence="8 9">
    <name type="scientific">Pseudoalteromonas qingdaonensis</name>
    <dbReference type="NCBI Taxonomy" id="3131913"/>
    <lineage>
        <taxon>Bacteria</taxon>
        <taxon>Pseudomonadati</taxon>
        <taxon>Pseudomonadota</taxon>
        <taxon>Gammaproteobacteria</taxon>
        <taxon>Alteromonadales</taxon>
        <taxon>Pseudoalteromonadaceae</taxon>
        <taxon>Pseudoalteromonas</taxon>
    </lineage>
</organism>
<sequence>MSAADDAKRALACLDFTRLDEQDEEQDIKVFLQQLSADKPLPAAICIYPQWLTYVRTYMQMHFSQTPALATVTNFPGGDQPLDEVLQQTELALALGADEVDLVLPYKLLQAGDEQTPLDYVRRSKALCAGRARLKVIIESGELSLPQVAQATDIAIAGGADFVKTSTGKVAVNATLEAAKVMLEQIKQSGQDVGLKVSGGVRTLAQAQQYLDLADKEMGEHWLTPAHFRFGASALLDDLYQAL</sequence>
<dbReference type="GO" id="GO:0004139">
    <property type="term" value="F:deoxyribose-phosphate aldolase activity"/>
    <property type="evidence" value="ECO:0007669"/>
    <property type="project" value="UniProtKB-EC"/>
</dbReference>
<dbReference type="InterPro" id="IPR013785">
    <property type="entry name" value="Aldolase_TIM"/>
</dbReference>
<evidence type="ECO:0000313" key="9">
    <source>
        <dbReference type="Proteomes" id="UP001447008"/>
    </source>
</evidence>
<dbReference type="NCBIfam" id="TIGR00126">
    <property type="entry name" value="deoC"/>
    <property type="match status" value="1"/>
</dbReference>
<reference evidence="8 9" key="1">
    <citation type="submission" date="2024-03" db="EMBL/GenBank/DDBJ databases">
        <title>Pseudoalteromonas qingdaonensis sp. nov., isolated from the intestines of marine benthic organisms.</title>
        <authorList>
            <person name="Lin X."/>
            <person name="Fang S."/>
            <person name="Hu X."/>
        </authorList>
    </citation>
    <scope>NUCLEOTIDE SEQUENCE [LARGE SCALE GENOMIC DNA]</scope>
    <source>
        <strain evidence="8 9">YIC-827</strain>
    </source>
</reference>
<dbReference type="InterPro" id="IPR002915">
    <property type="entry name" value="DeoC/FbaB/LacD_aldolase"/>
</dbReference>
<dbReference type="SMART" id="SM01133">
    <property type="entry name" value="DeoC"/>
    <property type="match status" value="1"/>
</dbReference>
<dbReference type="PANTHER" id="PTHR10889:SF3">
    <property type="entry name" value="DEOXYRIBOSE-PHOSPHATE ALDOLASE"/>
    <property type="match status" value="1"/>
</dbReference>
<dbReference type="EMBL" id="JBCGCU010000017">
    <property type="protein sequence ID" value="MEM0516347.1"/>
    <property type="molecule type" value="Genomic_DNA"/>
</dbReference>
<dbReference type="PIRSF" id="PIRSF001357">
    <property type="entry name" value="DeoC"/>
    <property type="match status" value="1"/>
</dbReference>
<comment type="catalytic activity">
    <reaction evidence="6">
        <text>2-deoxy-D-ribose 5-phosphate = D-glyceraldehyde 3-phosphate + acetaldehyde</text>
        <dbReference type="Rhea" id="RHEA:12821"/>
        <dbReference type="ChEBI" id="CHEBI:15343"/>
        <dbReference type="ChEBI" id="CHEBI:59776"/>
        <dbReference type="ChEBI" id="CHEBI:62877"/>
        <dbReference type="EC" id="4.1.2.4"/>
    </reaction>
</comment>
<evidence type="ECO:0000256" key="7">
    <source>
        <dbReference type="NCBIfam" id="TIGR00126"/>
    </source>
</evidence>
<dbReference type="SUPFAM" id="SSF51569">
    <property type="entry name" value="Aldolase"/>
    <property type="match status" value="1"/>
</dbReference>
<accession>A0ABU9MYP5</accession>
<comment type="pathway">
    <text evidence="1">Carbohydrate degradation; 2-deoxy-D-ribose 1-phosphate degradation; D-glyceraldehyde 3-phosphate and acetaldehyde from 2-deoxy-alpha-D-ribose 1-phosphate: step 2/2.</text>
</comment>
<dbReference type="EC" id="4.1.2.4" evidence="3 7"/>
<name>A0ABU9MYP5_9GAMM</name>
<dbReference type="Proteomes" id="UP001447008">
    <property type="component" value="Unassembled WGS sequence"/>
</dbReference>
<keyword evidence="5" id="KW-0704">Schiff base</keyword>
<evidence type="ECO:0000256" key="3">
    <source>
        <dbReference type="ARBA" id="ARBA00012515"/>
    </source>
</evidence>
<dbReference type="InterPro" id="IPR011343">
    <property type="entry name" value="DeoC"/>
</dbReference>
<evidence type="ECO:0000256" key="2">
    <source>
        <dbReference type="ARBA" id="ARBA00009473"/>
    </source>
</evidence>
<gene>
    <name evidence="8" type="primary">deoC</name>
    <name evidence="8" type="ORF">WCN91_13155</name>
</gene>
<evidence type="ECO:0000256" key="6">
    <source>
        <dbReference type="ARBA" id="ARBA00048791"/>
    </source>
</evidence>
<keyword evidence="4 8" id="KW-0456">Lyase</keyword>
<dbReference type="PANTHER" id="PTHR10889">
    <property type="entry name" value="DEOXYRIBOSE-PHOSPHATE ALDOLASE"/>
    <property type="match status" value="1"/>
</dbReference>
<comment type="caution">
    <text evidence="8">The sequence shown here is derived from an EMBL/GenBank/DDBJ whole genome shotgun (WGS) entry which is preliminary data.</text>
</comment>
<dbReference type="RefSeq" id="WP_342679773.1">
    <property type="nucleotide sequence ID" value="NZ_JBCGCU010000017.1"/>
</dbReference>
<evidence type="ECO:0000256" key="1">
    <source>
        <dbReference type="ARBA" id="ARBA00004816"/>
    </source>
</evidence>